<feature type="domain" description="FAD-binding FR-type" evidence="19">
    <location>
        <begin position="150"/>
        <end position="255"/>
    </location>
</feature>
<gene>
    <name evidence="17 20" type="primary">hmp</name>
    <name evidence="20" type="ORF">GCM10007932_26850</name>
</gene>
<dbReference type="Pfam" id="PF00042">
    <property type="entry name" value="Globin"/>
    <property type="match status" value="1"/>
</dbReference>
<comment type="caution">
    <text evidence="20">The sequence shown here is derived from an EMBL/GenBank/DDBJ whole genome shotgun (WGS) entry which is preliminary data.</text>
</comment>
<keyword evidence="12 17" id="KW-0408">Iron</keyword>
<dbReference type="SUPFAM" id="SSF46458">
    <property type="entry name" value="Globin-like"/>
    <property type="match status" value="1"/>
</dbReference>
<feature type="binding site" evidence="17">
    <location>
        <begin position="204"/>
        <end position="207"/>
    </location>
    <ligand>
        <name>FAD</name>
        <dbReference type="ChEBI" id="CHEBI:57692"/>
    </ligand>
</feature>
<keyword evidence="6 17" id="KW-0561">Oxygen transport</keyword>
<comment type="cofactor">
    <cofactor evidence="17">
        <name>heme b</name>
        <dbReference type="ChEBI" id="CHEBI:60344"/>
    </cofactor>
    <text evidence="17">Binds 1 heme b (iron(II)-protoporphyrin IX) group per subunit.</text>
</comment>
<keyword evidence="11 17" id="KW-0560">Oxidoreductase</keyword>
<evidence type="ECO:0000259" key="19">
    <source>
        <dbReference type="PROSITE" id="PS51384"/>
    </source>
</evidence>
<evidence type="ECO:0000256" key="7">
    <source>
        <dbReference type="ARBA" id="ARBA00022630"/>
    </source>
</evidence>
<dbReference type="GO" id="GO:0019825">
    <property type="term" value="F:oxygen binding"/>
    <property type="evidence" value="ECO:0007669"/>
    <property type="project" value="InterPro"/>
</dbReference>
<dbReference type="GO" id="GO:0046210">
    <property type="term" value="P:nitric oxide catabolic process"/>
    <property type="evidence" value="ECO:0007669"/>
    <property type="project" value="TreeGrafter"/>
</dbReference>
<dbReference type="Pfam" id="PF00175">
    <property type="entry name" value="NAD_binding_1"/>
    <property type="match status" value="1"/>
</dbReference>
<comment type="catalytic activity">
    <reaction evidence="15 17">
        <text>2 nitric oxide + NADH + 2 O2 = 2 nitrate + NAD(+) + H(+)</text>
        <dbReference type="Rhea" id="RHEA:19469"/>
        <dbReference type="ChEBI" id="CHEBI:15378"/>
        <dbReference type="ChEBI" id="CHEBI:15379"/>
        <dbReference type="ChEBI" id="CHEBI:16480"/>
        <dbReference type="ChEBI" id="CHEBI:17632"/>
        <dbReference type="ChEBI" id="CHEBI:57540"/>
        <dbReference type="ChEBI" id="CHEBI:57945"/>
        <dbReference type="EC" id="1.14.12.17"/>
    </reaction>
</comment>
<keyword evidence="13 17" id="KW-0520">NAD</keyword>
<dbReference type="GO" id="GO:0046872">
    <property type="term" value="F:metal ion binding"/>
    <property type="evidence" value="ECO:0007669"/>
    <property type="project" value="UniProtKB-KW"/>
</dbReference>
<dbReference type="Gene3D" id="2.40.30.10">
    <property type="entry name" value="Translation factors"/>
    <property type="match status" value="1"/>
</dbReference>
<feature type="site" description="Involved in heme-bound ligand stabilization and O-O bond activation" evidence="17">
    <location>
        <position position="29"/>
    </location>
</feature>
<comment type="domain">
    <text evidence="17">Consists of two distinct domains; an N-terminal heme-containing oxygen-binding domain and a C-terminal reductase domain with binding sites for FAD and NAD(P)H.</text>
</comment>
<evidence type="ECO:0000256" key="13">
    <source>
        <dbReference type="ARBA" id="ARBA00023027"/>
    </source>
</evidence>
<comment type="similarity">
    <text evidence="2 17">Belongs to the globin family. Two-domain flavohemoproteins subfamily.</text>
</comment>
<evidence type="ECO:0000256" key="5">
    <source>
        <dbReference type="ARBA" id="ARBA00022617"/>
    </source>
</evidence>
<organism evidence="20 21">
    <name type="scientific">Vibrio penaeicida</name>
    <dbReference type="NCBI Taxonomy" id="104609"/>
    <lineage>
        <taxon>Bacteria</taxon>
        <taxon>Pseudomonadati</taxon>
        <taxon>Pseudomonadota</taxon>
        <taxon>Gammaproteobacteria</taxon>
        <taxon>Vibrionales</taxon>
        <taxon>Vibrionaceae</taxon>
        <taxon>Vibrio</taxon>
    </lineage>
</organism>
<dbReference type="CDD" id="cd06184">
    <property type="entry name" value="flavohem_like_fad_nad_binding"/>
    <property type="match status" value="1"/>
</dbReference>
<evidence type="ECO:0000256" key="8">
    <source>
        <dbReference type="ARBA" id="ARBA00022723"/>
    </source>
</evidence>
<dbReference type="InterPro" id="IPR012292">
    <property type="entry name" value="Globin/Proto"/>
</dbReference>
<evidence type="ECO:0000256" key="6">
    <source>
        <dbReference type="ARBA" id="ARBA00022621"/>
    </source>
</evidence>
<feature type="site" description="Influences the redox potential of the prosthetic heme and FAD groups" evidence="17">
    <location>
        <position position="382"/>
    </location>
</feature>
<dbReference type="EC" id="1.14.12.17" evidence="17"/>
<feature type="site" description="Influences the redox potential of the prosthetic heme and FAD groups" evidence="17">
    <location>
        <position position="84"/>
    </location>
</feature>
<keyword evidence="9 17" id="KW-0274">FAD</keyword>
<evidence type="ECO:0000256" key="9">
    <source>
        <dbReference type="ARBA" id="ARBA00022827"/>
    </source>
</evidence>
<evidence type="ECO:0000313" key="20">
    <source>
        <dbReference type="EMBL" id="GLQ73325.1"/>
    </source>
</evidence>
<comment type="cofactor">
    <cofactor evidence="17">
        <name>FAD</name>
        <dbReference type="ChEBI" id="CHEBI:57692"/>
    </cofactor>
    <text evidence="17">Binds 1 FAD per subunit.</text>
</comment>
<feature type="binding site" evidence="17">
    <location>
        <position position="188"/>
    </location>
    <ligand>
        <name>FAD</name>
        <dbReference type="ChEBI" id="CHEBI:57692"/>
    </ligand>
</feature>
<dbReference type="Gene3D" id="1.10.490.10">
    <property type="entry name" value="Globins"/>
    <property type="match status" value="1"/>
</dbReference>
<sequence length="390" mass="44290">MLKQSTIDIVKSTAPLLAQTGPALTAHFYNRMFTHNPELNDIFNLTHQENGAQREALFNAVYGYAANIDNIEVLLPVVEKIAQKHTSFNITEEQYQIVGSHLLATIDELFTPGQEVLDAWGEAYGFLAQVFIDREETIYSETEAKTGGWRGTREFVLKEKHKESAVITSFVFEPADQQPVVDFIPGQYVGIYLTPEQFEYQEIRQYSLSDAPNGNSYRISVKRESEGVVSNFLHDHLNVGDTVKLAPPCGDFFFTSDQFTPVALISAGVGVTPLLSMLETIKSTHKAPIHWLHAAENQVHHAFSKRVNELEKSYEFVNQFNWYREHKGEEGVRSGLMALEQIKERINWQETDFYFCGPVAFMQFAASQLLELGVSKERIHYECFGPHKVL</sequence>
<evidence type="ECO:0000313" key="21">
    <source>
        <dbReference type="Proteomes" id="UP001156690"/>
    </source>
</evidence>
<name>A0AAV5NSB2_9VIBR</name>
<evidence type="ECO:0000256" key="2">
    <source>
        <dbReference type="ARBA" id="ARBA00008414"/>
    </source>
</evidence>
<comment type="function">
    <text evidence="14 17">Is involved in NO detoxification in an aerobic process, termed nitric oxide dioxygenase (NOD) reaction that utilizes O(2) and NAD(P)H to convert NO to nitrate, which protects the bacterium from various noxious nitrogen compounds. Therefore, plays a central role in the inducible response to nitrosative stress.</text>
</comment>
<keyword evidence="4 17" id="KW-0216">Detoxification</keyword>
<dbReference type="PRINTS" id="PR00410">
    <property type="entry name" value="PHEHYDRXLASE"/>
</dbReference>
<evidence type="ECO:0000256" key="1">
    <source>
        <dbReference type="ARBA" id="ARBA00006401"/>
    </source>
</evidence>
<comment type="catalytic activity">
    <reaction evidence="16 17">
        <text>2 nitric oxide + NADPH + 2 O2 = 2 nitrate + NADP(+) + H(+)</text>
        <dbReference type="Rhea" id="RHEA:19465"/>
        <dbReference type="ChEBI" id="CHEBI:15378"/>
        <dbReference type="ChEBI" id="CHEBI:15379"/>
        <dbReference type="ChEBI" id="CHEBI:16480"/>
        <dbReference type="ChEBI" id="CHEBI:17632"/>
        <dbReference type="ChEBI" id="CHEBI:57783"/>
        <dbReference type="ChEBI" id="CHEBI:58349"/>
        <dbReference type="EC" id="1.14.12.17"/>
    </reaction>
</comment>
<evidence type="ECO:0000256" key="14">
    <source>
        <dbReference type="ARBA" id="ARBA00025094"/>
    </source>
</evidence>
<dbReference type="InterPro" id="IPR039261">
    <property type="entry name" value="FNR_nucleotide-bd"/>
</dbReference>
<feature type="binding site" evidence="17">
    <location>
        <begin position="383"/>
        <end position="386"/>
    </location>
    <ligand>
        <name>FAD</name>
        <dbReference type="ChEBI" id="CHEBI:57692"/>
    </ligand>
</feature>
<proteinExistence type="inferred from homology"/>
<dbReference type="Gene3D" id="3.40.50.80">
    <property type="entry name" value="Nucleotide-binding domain of ferredoxin-NADP reductase (FNR) module"/>
    <property type="match status" value="1"/>
</dbReference>
<keyword evidence="10 17" id="KW-0521">NADP</keyword>
<dbReference type="InterPro" id="IPR001709">
    <property type="entry name" value="Flavoprot_Pyr_Nucl_cyt_Rdtase"/>
</dbReference>
<dbReference type="InterPro" id="IPR009050">
    <property type="entry name" value="Globin-like_sf"/>
</dbReference>
<dbReference type="SUPFAM" id="SSF52343">
    <property type="entry name" value="Ferredoxin reductase-like, C-terminal NADP-linked domain"/>
    <property type="match status" value="1"/>
</dbReference>
<dbReference type="GO" id="GO:0020037">
    <property type="term" value="F:heme binding"/>
    <property type="evidence" value="ECO:0007669"/>
    <property type="project" value="InterPro"/>
</dbReference>
<keyword evidence="5 17" id="KW-0349">Heme</keyword>
<dbReference type="SUPFAM" id="SSF63380">
    <property type="entry name" value="Riboflavin synthase domain-like"/>
    <property type="match status" value="1"/>
</dbReference>
<evidence type="ECO:0000256" key="10">
    <source>
        <dbReference type="ARBA" id="ARBA00022857"/>
    </source>
</evidence>
<feature type="domain" description="Globin" evidence="18">
    <location>
        <begin position="1"/>
        <end position="136"/>
    </location>
</feature>
<dbReference type="GO" id="GO:0005344">
    <property type="term" value="F:oxygen carrier activity"/>
    <property type="evidence" value="ECO:0007669"/>
    <property type="project" value="UniProtKB-UniRule"/>
</dbReference>
<dbReference type="PROSITE" id="PS51384">
    <property type="entry name" value="FAD_FR"/>
    <property type="match status" value="1"/>
</dbReference>
<feature type="binding site" description="proximal binding residue" evidence="17">
    <location>
        <position position="85"/>
    </location>
    <ligand>
        <name>heme b</name>
        <dbReference type="ChEBI" id="CHEBI:60344"/>
    </ligand>
    <ligandPart>
        <name>Fe</name>
        <dbReference type="ChEBI" id="CHEBI:18248"/>
    </ligandPart>
</feature>
<evidence type="ECO:0000256" key="15">
    <source>
        <dbReference type="ARBA" id="ARBA00048649"/>
    </source>
</evidence>
<dbReference type="FunFam" id="1.10.490.10:FF:000003">
    <property type="entry name" value="Flavohemoprotein"/>
    <property type="match status" value="1"/>
</dbReference>
<dbReference type="InterPro" id="IPR017927">
    <property type="entry name" value="FAD-bd_FR_type"/>
</dbReference>
<accession>A0AAV5NSB2</accession>
<dbReference type="PANTHER" id="PTHR43396:SF3">
    <property type="entry name" value="FLAVOHEMOPROTEIN"/>
    <property type="match status" value="1"/>
</dbReference>
<dbReference type="InterPro" id="IPR000971">
    <property type="entry name" value="Globin"/>
</dbReference>
<protein>
    <recommendedName>
        <fullName evidence="17">Flavohemoprotein</fullName>
    </recommendedName>
    <alternativeName>
        <fullName evidence="17">Flavohemoglobin</fullName>
    </alternativeName>
    <alternativeName>
        <fullName evidence="17">Hemoglobin-like protein</fullName>
    </alternativeName>
    <alternativeName>
        <fullName evidence="17">Nitric oxide dioxygenase</fullName>
        <shortName evidence="17">NO oxygenase</shortName>
        <shortName evidence="17">NOD</shortName>
        <ecNumber evidence="17">1.14.12.17</ecNumber>
    </alternativeName>
</protein>
<dbReference type="NCBIfam" id="NF009805">
    <property type="entry name" value="PRK13289.1"/>
    <property type="match status" value="1"/>
</dbReference>
<feature type="active site" description="Charge relay system" evidence="17">
    <location>
        <position position="95"/>
    </location>
</feature>
<dbReference type="HAMAP" id="MF_01252">
    <property type="entry name" value="Hmp"/>
    <property type="match status" value="1"/>
</dbReference>
<dbReference type="GO" id="GO:0009636">
    <property type="term" value="P:response to toxic substance"/>
    <property type="evidence" value="ECO:0007669"/>
    <property type="project" value="UniProtKB-KW"/>
</dbReference>
<evidence type="ECO:0000259" key="18">
    <source>
        <dbReference type="PROSITE" id="PS01033"/>
    </source>
</evidence>
<evidence type="ECO:0000256" key="17">
    <source>
        <dbReference type="HAMAP-Rule" id="MF_01252"/>
    </source>
</evidence>
<dbReference type="Proteomes" id="UP001156690">
    <property type="component" value="Unassembled WGS sequence"/>
</dbReference>
<comment type="similarity">
    <text evidence="1 17">In the C-terminal section; belongs to the flavoprotein pyridine nucleotide cytochrome reductase family.</text>
</comment>
<dbReference type="PROSITE" id="PS01033">
    <property type="entry name" value="GLOBIN"/>
    <property type="match status" value="1"/>
</dbReference>
<reference evidence="21" key="1">
    <citation type="journal article" date="2019" name="Int. J. Syst. Evol. Microbiol.">
        <title>The Global Catalogue of Microorganisms (GCM) 10K type strain sequencing project: providing services to taxonomists for standard genome sequencing and annotation.</title>
        <authorList>
            <consortium name="The Broad Institute Genomics Platform"/>
            <consortium name="The Broad Institute Genome Sequencing Center for Infectious Disease"/>
            <person name="Wu L."/>
            <person name="Ma J."/>
        </authorList>
    </citation>
    <scope>NUCLEOTIDE SEQUENCE [LARGE SCALE GENOMIC DNA]</scope>
    <source>
        <strain evidence="21">NBRC 15640</strain>
    </source>
</reference>
<dbReference type="InterPro" id="IPR023950">
    <property type="entry name" value="Hmp"/>
</dbReference>
<dbReference type="InterPro" id="IPR001433">
    <property type="entry name" value="OxRdtase_FAD/NAD-bd"/>
</dbReference>
<dbReference type="RefSeq" id="WP_126605764.1">
    <property type="nucleotide sequence ID" value="NZ_AP025144.1"/>
</dbReference>
<evidence type="ECO:0000256" key="4">
    <source>
        <dbReference type="ARBA" id="ARBA00022575"/>
    </source>
</evidence>
<evidence type="ECO:0000256" key="11">
    <source>
        <dbReference type="ARBA" id="ARBA00023002"/>
    </source>
</evidence>
<dbReference type="CDD" id="cd14776">
    <property type="entry name" value="HmpEc-globin-like"/>
    <property type="match status" value="1"/>
</dbReference>
<dbReference type="Pfam" id="PF00970">
    <property type="entry name" value="FAD_binding_6"/>
    <property type="match status" value="1"/>
</dbReference>
<dbReference type="GO" id="GO:0071949">
    <property type="term" value="F:FAD binding"/>
    <property type="evidence" value="ECO:0007669"/>
    <property type="project" value="InterPro"/>
</dbReference>
<keyword evidence="21" id="KW-1185">Reference proteome</keyword>
<feature type="active site" description="Charge relay system" evidence="17">
    <location>
        <position position="135"/>
    </location>
</feature>
<dbReference type="AlphaFoldDB" id="A0AAV5NSB2"/>
<keyword evidence="3 17" id="KW-0813">Transport</keyword>
<keyword evidence="8 17" id="KW-0479">Metal-binding</keyword>
<dbReference type="PANTHER" id="PTHR43396">
    <property type="entry name" value="FLAVOHEMOPROTEIN"/>
    <property type="match status" value="1"/>
</dbReference>
<dbReference type="InterPro" id="IPR017938">
    <property type="entry name" value="Riboflavin_synthase-like_b-brl"/>
</dbReference>
<dbReference type="GO" id="GO:0071500">
    <property type="term" value="P:cellular response to nitrosative stress"/>
    <property type="evidence" value="ECO:0007669"/>
    <property type="project" value="TreeGrafter"/>
</dbReference>
<feature type="region of interest" description="Reductase" evidence="17">
    <location>
        <begin position="147"/>
        <end position="390"/>
    </location>
</feature>
<dbReference type="EMBL" id="BSNX01000030">
    <property type="protein sequence ID" value="GLQ73325.1"/>
    <property type="molecule type" value="Genomic_DNA"/>
</dbReference>
<dbReference type="FunFam" id="2.40.30.10:FF:000034">
    <property type="entry name" value="Flavohemoprotein"/>
    <property type="match status" value="1"/>
</dbReference>
<evidence type="ECO:0000256" key="16">
    <source>
        <dbReference type="ARBA" id="ARBA00049433"/>
    </source>
</evidence>
<feature type="binding site" evidence="17">
    <location>
        <begin position="268"/>
        <end position="273"/>
    </location>
    <ligand>
        <name>NADP(+)</name>
        <dbReference type="ChEBI" id="CHEBI:58349"/>
    </ligand>
</feature>
<dbReference type="InterPro" id="IPR008333">
    <property type="entry name" value="Cbr1-like_FAD-bd_dom"/>
</dbReference>
<dbReference type="PRINTS" id="PR00371">
    <property type="entry name" value="FPNCR"/>
</dbReference>
<evidence type="ECO:0000256" key="12">
    <source>
        <dbReference type="ARBA" id="ARBA00023004"/>
    </source>
</evidence>
<dbReference type="FunFam" id="3.40.50.80:FF:000010">
    <property type="entry name" value="Flavohemoprotein"/>
    <property type="match status" value="1"/>
</dbReference>
<dbReference type="GO" id="GO:0008941">
    <property type="term" value="F:nitric oxide dioxygenase NAD(P)H activity"/>
    <property type="evidence" value="ECO:0007669"/>
    <property type="project" value="UniProtKB-UniRule"/>
</dbReference>
<evidence type="ECO:0000256" key="3">
    <source>
        <dbReference type="ARBA" id="ARBA00022448"/>
    </source>
</evidence>
<keyword evidence="7 17" id="KW-0285">Flavoprotein</keyword>